<evidence type="ECO:0000259" key="2">
    <source>
        <dbReference type="Pfam" id="PF04909"/>
    </source>
</evidence>
<dbReference type="PANTHER" id="PTHR21240">
    <property type="entry name" value="2-AMINO-3-CARBOXYLMUCONATE-6-SEMIALDEHYDE DECARBOXYLASE"/>
    <property type="match status" value="1"/>
</dbReference>
<accession>A0ABY5ZG44</accession>
<name>A0ABY5ZG44_9ACTN</name>
<protein>
    <submittedName>
        <fullName evidence="3">Amidohydrolase family protein</fullName>
    </submittedName>
</protein>
<dbReference type="SUPFAM" id="SSF51556">
    <property type="entry name" value="Metallo-dependent hydrolases"/>
    <property type="match status" value="1"/>
</dbReference>
<dbReference type="InterPro" id="IPR032465">
    <property type="entry name" value="ACMSD"/>
</dbReference>
<dbReference type="RefSeq" id="WP_260729146.1">
    <property type="nucleotide sequence ID" value="NZ_CP073721.1"/>
</dbReference>
<dbReference type="EMBL" id="CP073721">
    <property type="protein sequence ID" value="UWZ39717.1"/>
    <property type="molecule type" value="Genomic_DNA"/>
</dbReference>
<evidence type="ECO:0000313" key="4">
    <source>
        <dbReference type="Proteomes" id="UP001058271"/>
    </source>
</evidence>
<keyword evidence="4" id="KW-1185">Reference proteome</keyword>
<keyword evidence="1" id="KW-0456">Lyase</keyword>
<reference evidence="3" key="1">
    <citation type="submission" date="2021-04" db="EMBL/GenBank/DDBJ databases">
        <title>Biosynthetic gene clusters of Dactylosporangioum roseum.</title>
        <authorList>
            <person name="Hartkoorn R.C."/>
            <person name="Beaudoing E."/>
            <person name="Hot D."/>
            <person name="Moureu S."/>
        </authorList>
    </citation>
    <scope>NUCLEOTIDE SEQUENCE</scope>
    <source>
        <strain evidence="3">NRRL B-16295</strain>
    </source>
</reference>
<dbReference type="InterPro" id="IPR032466">
    <property type="entry name" value="Metal_Hydrolase"/>
</dbReference>
<dbReference type="Gene3D" id="3.20.20.140">
    <property type="entry name" value="Metal-dependent hydrolases"/>
    <property type="match status" value="1"/>
</dbReference>
<dbReference type="PANTHER" id="PTHR21240:SF19">
    <property type="entry name" value="CATALYTIC_ HYDROLASE"/>
    <property type="match status" value="1"/>
</dbReference>
<sequence length="279" mass="30774">MGLTDWHSHIWEAEHLGPEFGPQLDMHYTHVPSHSGTPEAHRAAMERAGVEECIVIGLVSDHLGVRVPNDYVASYVSTWNGRAVGVASVDPNRASACDDLREAHELGLRGVKLAPPYQNFHPHSRDAYAVYETATSLGMFIIFHQGGVSHRRGVLEVAQPVLLDRVARDFPDTTIIVAHMGQPWHNEVVTLLRKHPRVIADLSARCARTNQLRRILKDANDYGLLPKLVWGSDFPTFDPKVHAEQLLEAAETSGGELPTPAELELLLSRPLSAVPGIVQ</sequence>
<gene>
    <name evidence="3" type="ORF">Drose_16750</name>
</gene>
<evidence type="ECO:0000313" key="3">
    <source>
        <dbReference type="EMBL" id="UWZ39717.1"/>
    </source>
</evidence>
<dbReference type="Pfam" id="PF04909">
    <property type="entry name" value="Amidohydro_2"/>
    <property type="match status" value="1"/>
</dbReference>
<dbReference type="Proteomes" id="UP001058271">
    <property type="component" value="Chromosome"/>
</dbReference>
<evidence type="ECO:0000256" key="1">
    <source>
        <dbReference type="ARBA" id="ARBA00023239"/>
    </source>
</evidence>
<dbReference type="InterPro" id="IPR006680">
    <property type="entry name" value="Amidohydro-rel"/>
</dbReference>
<proteinExistence type="predicted"/>
<organism evidence="3 4">
    <name type="scientific">Dactylosporangium roseum</name>
    <dbReference type="NCBI Taxonomy" id="47989"/>
    <lineage>
        <taxon>Bacteria</taxon>
        <taxon>Bacillati</taxon>
        <taxon>Actinomycetota</taxon>
        <taxon>Actinomycetes</taxon>
        <taxon>Micromonosporales</taxon>
        <taxon>Micromonosporaceae</taxon>
        <taxon>Dactylosporangium</taxon>
    </lineage>
</organism>
<feature type="domain" description="Amidohydrolase-related" evidence="2">
    <location>
        <begin position="5"/>
        <end position="266"/>
    </location>
</feature>